<dbReference type="InterPro" id="IPR000873">
    <property type="entry name" value="AMP-dep_synth/lig_dom"/>
</dbReference>
<dbReference type="Pfam" id="PF00501">
    <property type="entry name" value="AMP-binding"/>
    <property type="match status" value="1"/>
</dbReference>
<dbReference type="PRINTS" id="PR00154">
    <property type="entry name" value="AMPBINDING"/>
</dbReference>
<sequence length="306" mass="33317">MALPRSVRIPLALLAVLKAGGAYVPLDAEYPRERLEFQMSDAGIALLITDSRLRERLPLPVGVTCLELDSLDLTGEDSDLPVVALEPENLAYLIYTSGSTGKPKGVAVSHGPLAMHCAAIGELYRMDAATRELHFMSFAFDGAHERWLTTLVHGGSLVLRGDELWTPEQTYRVLHDKQVSVAAFPPVYLQQLAEHALRDGNPPPVRIYCFGGDAVPNASFELAKRALRAEHLINGYGPRKPWSRRCCGRLTAPPPAMPPMRPSARASARASCTSSMSSCARCRWVWPVSCTSAAMVWRAVTTSAPG</sequence>
<evidence type="ECO:0000259" key="1">
    <source>
        <dbReference type="Pfam" id="PF00501"/>
    </source>
</evidence>
<dbReference type="PANTHER" id="PTHR45527:SF1">
    <property type="entry name" value="FATTY ACID SYNTHASE"/>
    <property type="match status" value="1"/>
</dbReference>
<keyword evidence="3" id="KW-1185">Reference proteome</keyword>
<dbReference type="InterPro" id="IPR020459">
    <property type="entry name" value="AMP-binding"/>
</dbReference>
<dbReference type="GO" id="GO:0005737">
    <property type="term" value="C:cytoplasm"/>
    <property type="evidence" value="ECO:0007669"/>
    <property type="project" value="TreeGrafter"/>
</dbReference>
<dbReference type="PROSITE" id="PS00455">
    <property type="entry name" value="AMP_BINDING"/>
    <property type="match status" value="1"/>
</dbReference>
<gene>
    <name evidence="2" type="ORF">F1C79_06835</name>
</gene>
<dbReference type="GO" id="GO:0044550">
    <property type="term" value="P:secondary metabolite biosynthetic process"/>
    <property type="evidence" value="ECO:0007669"/>
    <property type="project" value="TreeGrafter"/>
</dbReference>
<proteinExistence type="predicted"/>
<dbReference type="InterPro" id="IPR020845">
    <property type="entry name" value="AMP-binding_CS"/>
</dbReference>
<reference evidence="2 3" key="1">
    <citation type="submission" date="2019-09" db="EMBL/GenBank/DDBJ databases">
        <title>Prosopis cineraria nodule microbiome.</title>
        <authorList>
            <person name="Chaluvadi S.R."/>
            <person name="Ali R."/>
            <person name="Wang X."/>
        </authorList>
    </citation>
    <scope>NUCLEOTIDE SEQUENCE [LARGE SCALE GENOMIC DNA]</scope>
    <source>
        <strain evidence="2 3">BG1</strain>
    </source>
</reference>
<dbReference type="OrthoDB" id="2641450at2"/>
<dbReference type="SUPFAM" id="SSF56801">
    <property type="entry name" value="Acetyl-CoA synthetase-like"/>
    <property type="match status" value="1"/>
</dbReference>
<name>A0A9X7R3H2_PSEDE</name>
<protein>
    <submittedName>
        <fullName evidence="2">AMP-binding protein</fullName>
    </submittedName>
</protein>
<dbReference type="GO" id="GO:0043041">
    <property type="term" value="P:amino acid activation for nonribosomal peptide biosynthetic process"/>
    <property type="evidence" value="ECO:0007669"/>
    <property type="project" value="TreeGrafter"/>
</dbReference>
<evidence type="ECO:0000313" key="3">
    <source>
        <dbReference type="Proteomes" id="UP000326659"/>
    </source>
</evidence>
<dbReference type="GO" id="GO:0031177">
    <property type="term" value="F:phosphopantetheine binding"/>
    <property type="evidence" value="ECO:0007669"/>
    <property type="project" value="TreeGrafter"/>
</dbReference>
<feature type="domain" description="AMP-dependent synthetase/ligase" evidence="1">
    <location>
        <begin position="2"/>
        <end position="238"/>
    </location>
</feature>
<dbReference type="Proteomes" id="UP000326659">
    <property type="component" value="Chromosome"/>
</dbReference>
<evidence type="ECO:0000313" key="2">
    <source>
        <dbReference type="EMBL" id="QEY71377.1"/>
    </source>
</evidence>
<accession>A0A9X7R3H2</accession>
<dbReference type="EMBL" id="CP043626">
    <property type="protein sequence ID" value="QEY71377.1"/>
    <property type="molecule type" value="Genomic_DNA"/>
</dbReference>
<dbReference type="AlphaFoldDB" id="A0A9X7R3H2"/>
<organism evidence="2 3">
    <name type="scientific">Pseudomonas denitrificans</name>
    <dbReference type="NCBI Taxonomy" id="43306"/>
    <lineage>
        <taxon>Bacteria</taxon>
        <taxon>Pseudomonadati</taxon>
        <taxon>Pseudomonadota</taxon>
        <taxon>Gammaproteobacteria</taxon>
        <taxon>Pseudomonadales</taxon>
        <taxon>Pseudomonadaceae</taxon>
        <taxon>Halopseudomonas</taxon>
    </lineage>
</organism>
<dbReference type="PANTHER" id="PTHR45527">
    <property type="entry name" value="NONRIBOSOMAL PEPTIDE SYNTHETASE"/>
    <property type="match status" value="1"/>
</dbReference>
<dbReference type="Gene3D" id="3.40.50.980">
    <property type="match status" value="2"/>
</dbReference>
<dbReference type="KEGG" id="pden:F1C79_06835"/>